<comment type="caution">
    <text evidence="1">The sequence shown here is derived from an EMBL/GenBank/DDBJ whole genome shotgun (WGS) entry which is preliminary data.</text>
</comment>
<dbReference type="EMBL" id="CM023477">
    <property type="protein sequence ID" value="KAH7937954.1"/>
    <property type="molecule type" value="Genomic_DNA"/>
</dbReference>
<accession>A0ACB8CAR3</accession>
<sequence>MAASNNAVFDHIYETFVFNHRICIGDCRHGKRLTRSSPRYGAKCFSVSNAENLREFRRAVLNGPEKRAMRVTVVAVTVGALLPLAGAQLAFWHVPADRSRARLRDPYEALDALTGLGYAAVVGHEEGDGDSESQLERKQALEYVAQLGWSDVDIAAVMETFKTGITTPETCDTCEYFMGVLKSNSGRFSMPIFVAFLWTMCYIQSYTTTEVCTGIVRSYKDDVGYVMRTTRSSPNELCTLMFGRTCGNLTLPEHVWEIVVPEKPSDTTPVLKKRVIILPRDFPRVALLSVRRVQAQPRAELASSFRVLHLSDTHYDPEYVEGSLASCDEPLCCRAASGEVTNDTDRAGRWGDLRYCDLPFRTLENMLEHIGRQGRQPEFAYWTGDLPPHDVWRITRAANFENFETTVSTIAKRLPGITVYPVVGNHEAVPPNMFPETEHRDPQHAEKSQWLYDTLAEDWKVWLPEDALATVRRAGYYVAKPREGLRLISLNTNFCYNFNFWLFVNSTDPGNQLRWLVDELLDAERVGDKVHLIGHIPPGLPDCLDTWSAMFHRIVERFSSTVVGQFYGHTHYDEAIVYYSSVDRSRPFGVAFVAPSVTTYTFLNPAYRIYEVDSESKLVTRHETYCMNVTEANQNDGEPRWRLEYSTDDLGLAHVGHEEWAALIRAMEADQSRFDQYVGTDRAHDYTACPRDPTANRNNATGRQYKQLA</sequence>
<reference evidence="1" key="1">
    <citation type="submission" date="2020-05" db="EMBL/GenBank/DDBJ databases">
        <title>Large-scale comparative analyses of tick genomes elucidate their genetic diversity and vector capacities.</title>
        <authorList>
            <person name="Jia N."/>
            <person name="Wang J."/>
            <person name="Shi W."/>
            <person name="Du L."/>
            <person name="Sun Y."/>
            <person name="Zhan W."/>
            <person name="Jiang J."/>
            <person name="Wang Q."/>
            <person name="Zhang B."/>
            <person name="Ji P."/>
            <person name="Sakyi L.B."/>
            <person name="Cui X."/>
            <person name="Yuan T."/>
            <person name="Jiang B."/>
            <person name="Yang W."/>
            <person name="Lam T.T.-Y."/>
            <person name="Chang Q."/>
            <person name="Ding S."/>
            <person name="Wang X."/>
            <person name="Zhu J."/>
            <person name="Ruan X."/>
            <person name="Zhao L."/>
            <person name="Wei J."/>
            <person name="Que T."/>
            <person name="Du C."/>
            <person name="Cheng J."/>
            <person name="Dai P."/>
            <person name="Han X."/>
            <person name="Huang E."/>
            <person name="Gao Y."/>
            <person name="Liu J."/>
            <person name="Shao H."/>
            <person name="Ye R."/>
            <person name="Li L."/>
            <person name="Wei W."/>
            <person name="Wang X."/>
            <person name="Wang C."/>
            <person name="Yang T."/>
            <person name="Huo Q."/>
            <person name="Li W."/>
            <person name="Guo W."/>
            <person name="Chen H."/>
            <person name="Zhou L."/>
            <person name="Ni X."/>
            <person name="Tian J."/>
            <person name="Zhou Y."/>
            <person name="Sheng Y."/>
            <person name="Liu T."/>
            <person name="Pan Y."/>
            <person name="Xia L."/>
            <person name="Li J."/>
            <person name="Zhao F."/>
            <person name="Cao W."/>
        </authorList>
    </citation>
    <scope>NUCLEOTIDE SEQUENCE</scope>
    <source>
        <strain evidence="1">Dsil-2018</strain>
    </source>
</reference>
<dbReference type="Proteomes" id="UP000821865">
    <property type="component" value="Chromosome 8"/>
</dbReference>
<organism evidence="1 2">
    <name type="scientific">Dermacentor silvarum</name>
    <name type="common">Tick</name>
    <dbReference type="NCBI Taxonomy" id="543639"/>
    <lineage>
        <taxon>Eukaryota</taxon>
        <taxon>Metazoa</taxon>
        <taxon>Ecdysozoa</taxon>
        <taxon>Arthropoda</taxon>
        <taxon>Chelicerata</taxon>
        <taxon>Arachnida</taxon>
        <taxon>Acari</taxon>
        <taxon>Parasitiformes</taxon>
        <taxon>Ixodida</taxon>
        <taxon>Ixodoidea</taxon>
        <taxon>Ixodidae</taxon>
        <taxon>Rhipicephalinae</taxon>
        <taxon>Dermacentor</taxon>
    </lineage>
</organism>
<proteinExistence type="predicted"/>
<name>A0ACB8CAR3_DERSI</name>
<protein>
    <submittedName>
        <fullName evidence="1">Uncharacterized protein</fullName>
    </submittedName>
</protein>
<evidence type="ECO:0000313" key="1">
    <source>
        <dbReference type="EMBL" id="KAH7937954.1"/>
    </source>
</evidence>
<keyword evidence="2" id="KW-1185">Reference proteome</keyword>
<gene>
    <name evidence="1" type="ORF">HPB49_018173</name>
</gene>
<evidence type="ECO:0000313" key="2">
    <source>
        <dbReference type="Proteomes" id="UP000821865"/>
    </source>
</evidence>